<evidence type="ECO:0000256" key="1">
    <source>
        <dbReference type="SAM" id="Phobius"/>
    </source>
</evidence>
<keyword evidence="1" id="KW-0812">Transmembrane</keyword>
<accession>A0AAN1QMW9</accession>
<organism evidence="2 3">
    <name type="scientific">Synechococcus elongatus PCC 11801</name>
    <dbReference type="NCBI Taxonomy" id="2219813"/>
    <lineage>
        <taxon>Bacteria</taxon>
        <taxon>Bacillati</taxon>
        <taxon>Cyanobacteriota</taxon>
        <taxon>Cyanophyceae</taxon>
        <taxon>Synechococcales</taxon>
        <taxon>Synechococcaceae</taxon>
        <taxon>Synechococcus</taxon>
    </lineage>
</organism>
<gene>
    <name evidence="2" type="ORF">DOP62_05200</name>
</gene>
<dbReference type="RefSeq" id="WP_208676211.1">
    <property type="nucleotide sequence ID" value="NZ_CP030139.2"/>
</dbReference>
<dbReference type="Proteomes" id="UP000267249">
    <property type="component" value="Chromosome"/>
</dbReference>
<proteinExistence type="predicted"/>
<dbReference type="AlphaFoldDB" id="A0AAN1QMW9"/>
<name>A0AAN1QMW9_SYNEL</name>
<keyword evidence="1" id="KW-0472">Membrane</keyword>
<sequence>MRWSSVIYAGMLCAICGYIFGKTLTSAEFEVYASAYYRRLVSYMPYLWGLLGAGSGMIIEMIRQARRDR</sequence>
<keyword evidence="1" id="KW-1133">Transmembrane helix</keyword>
<dbReference type="EMBL" id="CP030139">
    <property type="protein sequence ID" value="AZB72201.1"/>
    <property type="molecule type" value="Genomic_DNA"/>
</dbReference>
<feature type="transmembrane region" description="Helical" evidence="1">
    <location>
        <begin position="45"/>
        <end position="62"/>
    </location>
</feature>
<reference evidence="2 3" key="1">
    <citation type="journal article" date="2018" name="Sci. Rep.">
        <title>Genome Features and Biochemical Characteristics of a Robust, Fast Growing and Naturally Transformable Cyanobacterium Synechococcus elongatus PCC 11801 Isolated from India.</title>
        <authorList>
            <person name="Jaiswal D."/>
            <person name="Sengupta A."/>
            <person name="Sohoni S."/>
            <person name="Sengupta S."/>
            <person name="Phadnavis A.G."/>
            <person name="Pakrasi H.B."/>
            <person name="Wangikar P.P."/>
        </authorList>
    </citation>
    <scope>NUCLEOTIDE SEQUENCE [LARGE SCALE GENOMIC DNA]</scope>
    <source>
        <strain evidence="2 3">PCC 11801</strain>
    </source>
</reference>
<evidence type="ECO:0000313" key="2">
    <source>
        <dbReference type="EMBL" id="AZB72201.1"/>
    </source>
</evidence>
<protein>
    <submittedName>
        <fullName evidence="2">Uncharacterized protein</fullName>
    </submittedName>
</protein>
<evidence type="ECO:0000313" key="3">
    <source>
        <dbReference type="Proteomes" id="UP000267249"/>
    </source>
</evidence>